<evidence type="ECO:0000256" key="1">
    <source>
        <dbReference type="SAM" id="MobiDB-lite"/>
    </source>
</evidence>
<accession>A0AAW0BYS9</accession>
<feature type="compositionally biased region" description="Low complexity" evidence="1">
    <location>
        <begin position="144"/>
        <end position="157"/>
    </location>
</feature>
<sequence length="419" mass="45416">MSNTATHYNFHRDVSANIIKQLNNIDVIQGFKAGMLPLSVKQLVSIGNFSTFSIICLHDDGGLLKSTTCEVKGEDVQEEENKAGGRECLSLPRSETCGARVKRRTDRRHQPSSSLAVSPPASKYPTSNSAVSAPPPFYLHRTASRSTSTTFPSTTPRSIPPPTTSASAPLPGLCFKSTDSQFASAVTLWTPRLISAPTNTNGNATPPHSQERAPTIASVYSLHLPPSPFCVFSPSVSHLLFYPVGTSFARCTDYKAAYLEDVGTWNISDPGPNSLRRQTLWLPKADELPSTAMKEFVGGVGWVIRSGQVMEMACTTAIGMLHGTVYVPVVVSTPIHCHSHCGDTAIITRVVEPEFVSVVYNSMRVGLGSTANKRICNVSVCGVVLMSPASVGSLRTLQCQVALRMSEHREARRARRRER</sequence>
<name>A0AAW0BYS9_9AGAR</name>
<feature type="region of interest" description="Disordered" evidence="1">
    <location>
        <begin position="96"/>
        <end position="165"/>
    </location>
</feature>
<dbReference type="Proteomes" id="UP001362999">
    <property type="component" value="Unassembled WGS sequence"/>
</dbReference>
<dbReference type="EMBL" id="JAWWNJ010000024">
    <property type="protein sequence ID" value="KAK7031954.1"/>
    <property type="molecule type" value="Genomic_DNA"/>
</dbReference>
<comment type="caution">
    <text evidence="2">The sequence shown here is derived from an EMBL/GenBank/DDBJ whole genome shotgun (WGS) entry which is preliminary data.</text>
</comment>
<keyword evidence="3" id="KW-1185">Reference proteome</keyword>
<protein>
    <submittedName>
        <fullName evidence="2">Uncharacterized protein</fullName>
    </submittedName>
</protein>
<gene>
    <name evidence="2" type="ORF">R3P38DRAFT_2774413</name>
</gene>
<organism evidence="2 3">
    <name type="scientific">Favolaschia claudopus</name>
    <dbReference type="NCBI Taxonomy" id="2862362"/>
    <lineage>
        <taxon>Eukaryota</taxon>
        <taxon>Fungi</taxon>
        <taxon>Dikarya</taxon>
        <taxon>Basidiomycota</taxon>
        <taxon>Agaricomycotina</taxon>
        <taxon>Agaricomycetes</taxon>
        <taxon>Agaricomycetidae</taxon>
        <taxon>Agaricales</taxon>
        <taxon>Marasmiineae</taxon>
        <taxon>Mycenaceae</taxon>
        <taxon>Favolaschia</taxon>
    </lineage>
</organism>
<proteinExistence type="predicted"/>
<reference evidence="2 3" key="1">
    <citation type="journal article" date="2024" name="J Genomics">
        <title>Draft genome sequencing and assembly of Favolaschia claudopus CIRM-BRFM 2984 isolated from oak limbs.</title>
        <authorList>
            <person name="Navarro D."/>
            <person name="Drula E."/>
            <person name="Chaduli D."/>
            <person name="Cazenave R."/>
            <person name="Ahrendt S."/>
            <person name="Wang J."/>
            <person name="Lipzen A."/>
            <person name="Daum C."/>
            <person name="Barry K."/>
            <person name="Grigoriev I.V."/>
            <person name="Favel A."/>
            <person name="Rosso M.N."/>
            <person name="Martin F."/>
        </authorList>
    </citation>
    <scope>NUCLEOTIDE SEQUENCE [LARGE SCALE GENOMIC DNA]</scope>
    <source>
        <strain evidence="2 3">CIRM-BRFM 2984</strain>
    </source>
</reference>
<feature type="compositionally biased region" description="Low complexity" evidence="1">
    <location>
        <begin position="111"/>
        <end position="121"/>
    </location>
</feature>
<dbReference type="AlphaFoldDB" id="A0AAW0BYS9"/>
<evidence type="ECO:0000313" key="2">
    <source>
        <dbReference type="EMBL" id="KAK7031954.1"/>
    </source>
</evidence>
<evidence type="ECO:0000313" key="3">
    <source>
        <dbReference type="Proteomes" id="UP001362999"/>
    </source>
</evidence>